<organism evidence="4 5">
    <name type="scientific">Frateuria flava</name>
    <dbReference type="NCBI Taxonomy" id="2821489"/>
    <lineage>
        <taxon>Bacteria</taxon>
        <taxon>Pseudomonadati</taxon>
        <taxon>Pseudomonadota</taxon>
        <taxon>Gammaproteobacteria</taxon>
        <taxon>Lysobacterales</taxon>
        <taxon>Rhodanobacteraceae</taxon>
        <taxon>Frateuria</taxon>
    </lineage>
</organism>
<feature type="compositionally biased region" description="Pro residues" evidence="2">
    <location>
        <begin position="313"/>
        <end position="336"/>
    </location>
</feature>
<evidence type="ECO:0000256" key="2">
    <source>
        <dbReference type="SAM" id="MobiDB-lite"/>
    </source>
</evidence>
<evidence type="ECO:0000313" key="5">
    <source>
        <dbReference type="Proteomes" id="UP000823790"/>
    </source>
</evidence>
<sequence>MVQPGDGGAAMRQEGEGKRVGAIRPWIREGAIVEATGWRDAAWVRVAAVVPVPLSLGWGGPAPAAETTTYVLTDVQGTVLAREDAQGNIIARYDYRPFGKQQAGPLAAGPGYTGHVEDPDTRLVYMQQRYYDPEVGRFLSVDPIFSSSPIESGRYSYAKSNPITFIDPDVRQSFGYGKNQPDRILDCHQTNSCVSLAEADAIVKRDAQILVGIQGAAVLTGGGAAVVFAPELAVLSRATSVITSKTSRNVFMCVLSLRCFSSEALDPRNPKFDPLNPQVESEMVECLRQLDEMIERMLNQAREMNKKIVEPRPQSPQPPSPPSPPPPSPRDLPTAPPDLRLMGW</sequence>
<protein>
    <submittedName>
        <fullName evidence="4">RHS repeat-associated core domain-containing protein</fullName>
    </submittedName>
</protein>
<evidence type="ECO:0000256" key="1">
    <source>
        <dbReference type="ARBA" id="ARBA00022737"/>
    </source>
</evidence>
<dbReference type="InterPro" id="IPR050708">
    <property type="entry name" value="T6SS_VgrG/RHS"/>
</dbReference>
<dbReference type="NCBIfam" id="TIGR03696">
    <property type="entry name" value="Rhs_assc_core"/>
    <property type="match status" value="1"/>
</dbReference>
<name>A0ABS4DKY6_9GAMM</name>
<dbReference type="Gene3D" id="2.180.10.10">
    <property type="entry name" value="RHS repeat-associated core"/>
    <property type="match status" value="1"/>
</dbReference>
<dbReference type="PANTHER" id="PTHR32305">
    <property type="match status" value="1"/>
</dbReference>
<keyword evidence="1" id="KW-0677">Repeat</keyword>
<dbReference type="PANTHER" id="PTHR32305:SF15">
    <property type="entry name" value="PROTEIN RHSA-RELATED"/>
    <property type="match status" value="1"/>
</dbReference>
<accession>A0ABS4DKY6</accession>
<dbReference type="RefSeq" id="WP_209616932.1">
    <property type="nucleotide sequence ID" value="NZ_JAGJRS010000012.1"/>
</dbReference>
<evidence type="ECO:0000313" key="4">
    <source>
        <dbReference type="EMBL" id="MBP1473701.1"/>
    </source>
</evidence>
<dbReference type="Pfam" id="PF25023">
    <property type="entry name" value="TEN_YD-shell"/>
    <property type="match status" value="1"/>
</dbReference>
<feature type="region of interest" description="Disordered" evidence="2">
    <location>
        <begin position="301"/>
        <end position="344"/>
    </location>
</feature>
<dbReference type="EMBL" id="JAGJRS010000012">
    <property type="protein sequence ID" value="MBP1473701.1"/>
    <property type="molecule type" value="Genomic_DNA"/>
</dbReference>
<dbReference type="Proteomes" id="UP000823790">
    <property type="component" value="Unassembled WGS sequence"/>
</dbReference>
<gene>
    <name evidence="4" type="ORF">J7I44_05280</name>
</gene>
<dbReference type="InterPro" id="IPR056823">
    <property type="entry name" value="TEN-like_YD-shell"/>
</dbReference>
<comment type="caution">
    <text evidence="4">The sequence shown here is derived from an EMBL/GenBank/DDBJ whole genome shotgun (WGS) entry which is preliminary data.</text>
</comment>
<keyword evidence="5" id="KW-1185">Reference proteome</keyword>
<reference evidence="4 5" key="1">
    <citation type="submission" date="2021-04" db="EMBL/GenBank/DDBJ databases">
        <authorList>
            <person name="Huq M.A."/>
        </authorList>
    </citation>
    <scope>NUCLEOTIDE SEQUENCE [LARGE SCALE GENOMIC DNA]</scope>
    <source>
        <strain evidence="4 5">MAH-13</strain>
    </source>
</reference>
<evidence type="ECO:0000259" key="3">
    <source>
        <dbReference type="Pfam" id="PF25023"/>
    </source>
</evidence>
<proteinExistence type="predicted"/>
<feature type="domain" description="Teneurin-like YD-shell" evidence="3">
    <location>
        <begin position="67"/>
        <end position="162"/>
    </location>
</feature>
<dbReference type="InterPro" id="IPR022385">
    <property type="entry name" value="Rhs_assc_core"/>
</dbReference>